<keyword evidence="7" id="KW-0472">Membrane</keyword>
<dbReference type="Gene3D" id="3.30.70.1440">
    <property type="entry name" value="Multidrug efflux transporter AcrB pore domain"/>
    <property type="match status" value="1"/>
</dbReference>
<keyword evidence="9" id="KW-1185">Reference proteome</keyword>
<dbReference type="AlphaFoldDB" id="A0A1H5VSF4"/>
<keyword evidence="2" id="KW-0813">Transport</keyword>
<dbReference type="GO" id="GO:0005886">
    <property type="term" value="C:plasma membrane"/>
    <property type="evidence" value="ECO:0007669"/>
    <property type="project" value="UniProtKB-SubCell"/>
</dbReference>
<organism evidence="8 9">
    <name type="scientific">Thauera chlorobenzoica</name>
    <dbReference type="NCBI Taxonomy" id="96773"/>
    <lineage>
        <taxon>Bacteria</taxon>
        <taxon>Pseudomonadati</taxon>
        <taxon>Pseudomonadota</taxon>
        <taxon>Betaproteobacteria</taxon>
        <taxon>Rhodocyclales</taxon>
        <taxon>Zoogloeaceae</taxon>
        <taxon>Thauera</taxon>
    </lineage>
</organism>
<dbReference type="SUPFAM" id="SSF82866">
    <property type="entry name" value="Multidrug efflux transporter AcrB transmembrane domain"/>
    <property type="match status" value="2"/>
</dbReference>
<dbReference type="Gene3D" id="3.30.2090.10">
    <property type="entry name" value="Multidrug efflux transporter AcrB TolC docking domain, DN and DC subdomains"/>
    <property type="match status" value="2"/>
</dbReference>
<keyword evidence="6" id="KW-1133">Transmembrane helix</keyword>
<name>A0A1H5VSF4_9RHOO</name>
<dbReference type="PANTHER" id="PTHR32063">
    <property type="match status" value="1"/>
</dbReference>
<evidence type="ECO:0000256" key="2">
    <source>
        <dbReference type="ARBA" id="ARBA00022448"/>
    </source>
</evidence>
<keyword evidence="3" id="KW-1003">Cell membrane</keyword>
<dbReference type="SUPFAM" id="SSF82693">
    <property type="entry name" value="Multidrug efflux transporter AcrB pore domain, PN1, PN2, PC1 and PC2 subdomains"/>
    <property type="match status" value="3"/>
</dbReference>
<dbReference type="STRING" id="96773.Tchl_1040"/>
<accession>A0A1H5VSF4</accession>
<evidence type="ECO:0000256" key="3">
    <source>
        <dbReference type="ARBA" id="ARBA00022475"/>
    </source>
</evidence>
<dbReference type="InterPro" id="IPR027463">
    <property type="entry name" value="AcrB_DN_DC_subdom"/>
</dbReference>
<evidence type="ECO:0000313" key="9">
    <source>
        <dbReference type="Proteomes" id="UP000185739"/>
    </source>
</evidence>
<evidence type="ECO:0000256" key="7">
    <source>
        <dbReference type="ARBA" id="ARBA00023136"/>
    </source>
</evidence>
<protein>
    <submittedName>
        <fullName evidence="8">RND efflux protein</fullName>
    </submittedName>
</protein>
<dbReference type="SUPFAM" id="SSF82714">
    <property type="entry name" value="Multidrug efflux transporter AcrB TolC docking domain, DN and DC subdomains"/>
    <property type="match status" value="2"/>
</dbReference>
<evidence type="ECO:0000313" key="8">
    <source>
        <dbReference type="EMBL" id="APR03900.1"/>
    </source>
</evidence>
<dbReference type="Pfam" id="PF00873">
    <property type="entry name" value="ACR_tran"/>
    <property type="match status" value="1"/>
</dbReference>
<dbReference type="FunFam" id="1.20.1640.10:FF:000001">
    <property type="entry name" value="Efflux pump membrane transporter"/>
    <property type="match status" value="1"/>
</dbReference>
<proteinExistence type="predicted"/>
<reference evidence="8 9" key="1">
    <citation type="submission" date="2016-12" db="EMBL/GenBank/DDBJ databases">
        <title>Complete genome sequence of Thauera chlorobenzoica, a Betaproteobacterium degrading haloaromatics anaerobically to CO2 and halides.</title>
        <authorList>
            <person name="Goris T."/>
            <person name="Mergelsberg M."/>
            <person name="Boll M."/>
        </authorList>
    </citation>
    <scope>NUCLEOTIDE SEQUENCE [LARGE SCALE GENOMIC DNA]</scope>
    <source>
        <strain evidence="8 9">3CB1</strain>
    </source>
</reference>
<dbReference type="InterPro" id="IPR001036">
    <property type="entry name" value="Acrflvin-R"/>
</dbReference>
<dbReference type="OrthoDB" id="9176627at2"/>
<evidence type="ECO:0000256" key="6">
    <source>
        <dbReference type="ARBA" id="ARBA00022989"/>
    </source>
</evidence>
<dbReference type="Proteomes" id="UP000185739">
    <property type="component" value="Chromosome"/>
</dbReference>
<evidence type="ECO:0000256" key="4">
    <source>
        <dbReference type="ARBA" id="ARBA00022519"/>
    </source>
</evidence>
<dbReference type="Gene3D" id="3.30.70.1430">
    <property type="entry name" value="Multidrug efflux transporter AcrB pore domain"/>
    <property type="match status" value="2"/>
</dbReference>
<evidence type="ECO:0000256" key="1">
    <source>
        <dbReference type="ARBA" id="ARBA00004429"/>
    </source>
</evidence>
<dbReference type="PRINTS" id="PR00702">
    <property type="entry name" value="ACRIFLAVINRP"/>
</dbReference>
<dbReference type="GO" id="GO:0042910">
    <property type="term" value="F:xenobiotic transmembrane transporter activity"/>
    <property type="evidence" value="ECO:0007669"/>
    <property type="project" value="TreeGrafter"/>
</dbReference>
<dbReference type="PANTHER" id="PTHR32063:SF14">
    <property type="entry name" value="BLL4319 PROTEIN"/>
    <property type="match status" value="1"/>
</dbReference>
<gene>
    <name evidence="8" type="ORF">Tchl_1040</name>
</gene>
<dbReference type="Gene3D" id="1.20.1640.10">
    <property type="entry name" value="Multidrug efflux transporter AcrB transmembrane domain"/>
    <property type="match status" value="2"/>
</dbReference>
<dbReference type="EMBL" id="CP018839">
    <property type="protein sequence ID" value="APR03900.1"/>
    <property type="molecule type" value="Genomic_DNA"/>
</dbReference>
<sequence>MVVSEICIRRPVFATVLSLLVLLVGLMSYSRLAVREYPNIDEPVVTVDTTYRGASAEIVESQVTKPLEDSLAGIEGVDVLSSISRQERSQITVRFRVERAADSAAADVRDRVSRVRRRLPDDIDEPVIAKVEADANPIIWVAFSSDRHSALEMSDFASRIIKPRLQTLPGAADARVYGERRYAMRIWLDRERLAAFGLTVQDVEDAIRRQNVELPAGRIESREREFAVVAQTDLAEPAQFAAVVVRPPATPDAYTVRIGDVGRVELAPESERTSVRFLGRPSISIGLIKQAIANPLDLKRGLVEMLPRLEAELPAGMSMTIANDTTVFIERSIEAVFTTIWEAVLLVAAVCFFFLRNWRAMLVPLVTIPVSLVGAFTLMLAFGFSINTLTLLALVLAIGLVVDDAIVVLENIYRHIEDGMAPLAAAFRGAKEIGFAIVAMTITLAAVYAPVAFMSGRTGKLFTEFALTLAGAVLVSGFVALTLSPMMCARLLRHERRHGAVYNAIEGFLGALTAGYRRTLAAALARRGVVMLVFAVVAGSAVVLLGQLKTELAPQEDRGRVIGIFSGPEGASLEYMARYAREIEDVYAGLPEVDRYLVIAGNPTVSQGISFVGFTDWAERTRSAAQIGAELQPKLRAIPGVNAFPVQPASFGQSPRSRPVGFVVSTSESYDELARVADALLEAMRANPGFVSPDTDLKLTLPELAVDVDRDRAADLGVAVDVIGRTLETMLGGRPVTRFKRDAEQYDVIVQVEAGSRADPRDIRDLFVRARDGGMVPLSSVVAVSERVAPRELNHFGQRRSVTISANLAPDYALGEALQWLEDTAARTLPPGYGTDYDGQSREFKTSSASLALVFVLALAFIYLVLAAQFESFRDPFIIMLTVPLSMAGALGALWLAGGTLNVYSQIGLVTLVGLITKHGILIVEFANQLRGPGLERERTVDEAVLEAAVLRLRPILMTTGAMVLGAIPLALATGAGAESRQQIGWVIVGGLLIGTVFTLFVVPTVYTLLAPRVREAVAAPGGAAG</sequence>
<dbReference type="RefSeq" id="WP_075147464.1">
    <property type="nucleotide sequence ID" value="NZ_CP018839.1"/>
</dbReference>
<dbReference type="Gene3D" id="3.30.70.1320">
    <property type="entry name" value="Multidrug efflux transporter AcrB pore domain like"/>
    <property type="match status" value="1"/>
</dbReference>
<evidence type="ECO:0000256" key="5">
    <source>
        <dbReference type="ARBA" id="ARBA00022692"/>
    </source>
</evidence>
<keyword evidence="5" id="KW-0812">Transmembrane</keyword>
<dbReference type="KEGG" id="tcl:Tchl_1040"/>
<comment type="subcellular location">
    <subcellularLocation>
        <location evidence="1">Cell inner membrane</location>
        <topology evidence="1">Multi-pass membrane protein</topology>
    </subcellularLocation>
</comment>
<keyword evidence="4" id="KW-0997">Cell inner membrane</keyword>